<accession>A0ACC6K826</accession>
<keyword evidence="2" id="KW-1185">Reference proteome</keyword>
<evidence type="ECO:0000313" key="1">
    <source>
        <dbReference type="EMBL" id="MDR6714593.1"/>
    </source>
</evidence>
<name>A0ACC6K826_9PSED</name>
<dbReference type="EMBL" id="JAVDTH010000031">
    <property type="protein sequence ID" value="MDR6714593.1"/>
    <property type="molecule type" value="Genomic_DNA"/>
</dbReference>
<sequence length="199" mass="21895">MNAWARQALLLTLLGSLSVAATLTLRHCTRAPIEQAQRELDNAQWLTVLPSASYDNDPLQAPLDLPVTQLEHSQLLAGYRATQAGKPSAVLLRSLTQGYAGPIELVIAIDRSGRLLGISVVQQQESPGLGDRLVDPSLHWLEQFTGRSLDDGWALRRDQGDFDQLAGATVTSRAVLDALQDALRYFDSQQARLLETRRE</sequence>
<comment type="caution">
    <text evidence="1">The sequence shown here is derived from an EMBL/GenBank/DDBJ whole genome shotgun (WGS) entry which is preliminary data.</text>
</comment>
<reference evidence="1" key="1">
    <citation type="submission" date="2023-07" db="EMBL/GenBank/DDBJ databases">
        <title>Sorghum-associated microbial communities from plants grown in Nebraska, USA.</title>
        <authorList>
            <person name="Schachtman D."/>
        </authorList>
    </citation>
    <scope>NUCLEOTIDE SEQUENCE</scope>
    <source>
        <strain evidence="1">BE56</strain>
    </source>
</reference>
<organism evidence="1 2">
    <name type="scientific">Pseudomonas hunanensis</name>
    <dbReference type="NCBI Taxonomy" id="1247546"/>
    <lineage>
        <taxon>Bacteria</taxon>
        <taxon>Pseudomonadati</taxon>
        <taxon>Pseudomonadota</taxon>
        <taxon>Gammaproteobacteria</taxon>
        <taxon>Pseudomonadales</taxon>
        <taxon>Pseudomonadaceae</taxon>
        <taxon>Pseudomonas</taxon>
    </lineage>
</organism>
<gene>
    <name evidence="1" type="ORF">J2W83_004229</name>
</gene>
<proteinExistence type="predicted"/>
<protein>
    <submittedName>
        <fullName evidence="1">Electron transport complex protein RnfG</fullName>
    </submittedName>
</protein>
<evidence type="ECO:0000313" key="2">
    <source>
        <dbReference type="Proteomes" id="UP001259587"/>
    </source>
</evidence>
<dbReference type="Proteomes" id="UP001259587">
    <property type="component" value="Unassembled WGS sequence"/>
</dbReference>